<comment type="caution">
    <text evidence="7">Lacks conserved residue(s) required for the propagation of feature annotation.</text>
</comment>
<dbReference type="PATRIC" id="fig|48936.3.peg.3566"/>
<dbReference type="InterPro" id="IPR055348">
    <property type="entry name" value="DctQ"/>
</dbReference>
<keyword evidence="3" id="KW-1003">Cell membrane</keyword>
<keyword evidence="5 7" id="KW-1133">Transmembrane helix</keyword>
<feature type="transmembrane region" description="Helical" evidence="7">
    <location>
        <begin position="124"/>
        <end position="145"/>
    </location>
</feature>
<evidence type="ECO:0000256" key="7">
    <source>
        <dbReference type="RuleBase" id="RU369079"/>
    </source>
</evidence>
<gene>
    <name evidence="9" type="ORF">NJ75_03536</name>
</gene>
<evidence type="ECO:0000313" key="9">
    <source>
        <dbReference type="EMBL" id="KHS43916.1"/>
    </source>
</evidence>
<dbReference type="RefSeq" id="WP_052242615.1">
    <property type="nucleotide sequence ID" value="NZ_JRVC01000020.1"/>
</dbReference>
<evidence type="ECO:0000256" key="4">
    <source>
        <dbReference type="ARBA" id="ARBA00022692"/>
    </source>
</evidence>
<evidence type="ECO:0000259" key="8">
    <source>
        <dbReference type="Pfam" id="PF04290"/>
    </source>
</evidence>
<organism evidence="9 10">
    <name type="scientific">Novosphingobium subterraneum</name>
    <dbReference type="NCBI Taxonomy" id="48936"/>
    <lineage>
        <taxon>Bacteria</taxon>
        <taxon>Pseudomonadati</taxon>
        <taxon>Pseudomonadota</taxon>
        <taxon>Alphaproteobacteria</taxon>
        <taxon>Sphingomonadales</taxon>
        <taxon>Sphingomonadaceae</taxon>
        <taxon>Novosphingobium</taxon>
    </lineage>
</organism>
<comment type="subunit">
    <text evidence="7">The complex comprises the extracytoplasmic solute receptor protein and the two transmembrane proteins.</text>
</comment>
<feature type="transmembrane region" description="Helical" evidence="7">
    <location>
        <begin position="81"/>
        <end position="104"/>
    </location>
</feature>
<keyword evidence="2 7" id="KW-0813">Transport</keyword>
<evidence type="ECO:0000256" key="2">
    <source>
        <dbReference type="ARBA" id="ARBA00022448"/>
    </source>
</evidence>
<keyword evidence="6 7" id="KW-0472">Membrane</keyword>
<comment type="function">
    <text evidence="7">Part of the tripartite ATP-independent periplasmic (TRAP) transport system.</text>
</comment>
<dbReference type="Pfam" id="PF04290">
    <property type="entry name" value="DctQ"/>
    <property type="match status" value="1"/>
</dbReference>
<feature type="domain" description="Tripartite ATP-independent periplasmic transporters DctQ component" evidence="8">
    <location>
        <begin position="24"/>
        <end position="147"/>
    </location>
</feature>
<name>A0A0B9A023_9SPHN</name>
<evidence type="ECO:0000256" key="3">
    <source>
        <dbReference type="ARBA" id="ARBA00022475"/>
    </source>
</evidence>
<feature type="transmembrane region" description="Helical" evidence="7">
    <location>
        <begin position="42"/>
        <end position="60"/>
    </location>
</feature>
<dbReference type="GO" id="GO:0022857">
    <property type="term" value="F:transmembrane transporter activity"/>
    <property type="evidence" value="ECO:0007669"/>
    <property type="project" value="UniProtKB-UniRule"/>
</dbReference>
<comment type="similarity">
    <text evidence="7">Belongs to the TRAP transporter small permease family.</text>
</comment>
<reference evidence="9 10" key="1">
    <citation type="submission" date="2014-10" db="EMBL/GenBank/DDBJ databases">
        <title>Draft genome sequence of Novosphingobium subterraneum DSM 12447.</title>
        <authorList>
            <person name="Gan H.M."/>
            <person name="Gan H.Y."/>
            <person name="Savka M.A."/>
        </authorList>
    </citation>
    <scope>NUCLEOTIDE SEQUENCE [LARGE SCALE GENOMIC DNA]</scope>
    <source>
        <strain evidence="9 10">DSM 12447</strain>
    </source>
</reference>
<dbReference type="STRING" id="48936.NJ75_03536"/>
<accession>A0A0B9A023</accession>
<proteinExistence type="inferred from homology"/>
<sequence>MIGVRNAITLLGGVALLGATATDTVAVIGRHVGLPLRGSIELVQLFVLVAGSLALLVATAERAHAKVHLVVDRMGDAGKAAMARLSGLLGAVFFAGLLAGSLWLMADLWSGHEESELLGISWRWMRLFANLALLATTAVLLAQAVRGRK</sequence>
<comment type="caution">
    <text evidence="9">The sequence shown here is derived from an EMBL/GenBank/DDBJ whole genome shotgun (WGS) entry which is preliminary data.</text>
</comment>
<dbReference type="Proteomes" id="UP000031338">
    <property type="component" value="Unassembled WGS sequence"/>
</dbReference>
<dbReference type="AlphaFoldDB" id="A0A0B9A023"/>
<keyword evidence="4 7" id="KW-0812">Transmembrane</keyword>
<keyword evidence="7" id="KW-0997">Cell inner membrane</keyword>
<evidence type="ECO:0000256" key="6">
    <source>
        <dbReference type="ARBA" id="ARBA00023136"/>
    </source>
</evidence>
<dbReference type="EMBL" id="JRVC01000020">
    <property type="protein sequence ID" value="KHS43916.1"/>
    <property type="molecule type" value="Genomic_DNA"/>
</dbReference>
<dbReference type="GO" id="GO:0005886">
    <property type="term" value="C:plasma membrane"/>
    <property type="evidence" value="ECO:0007669"/>
    <property type="project" value="UniProtKB-SubCell"/>
</dbReference>
<evidence type="ECO:0000256" key="1">
    <source>
        <dbReference type="ARBA" id="ARBA00004651"/>
    </source>
</evidence>
<comment type="subcellular location">
    <subcellularLocation>
        <location evidence="7">Cell inner membrane</location>
        <topology evidence="7">Multi-pass membrane protein</topology>
    </subcellularLocation>
    <subcellularLocation>
        <location evidence="1">Cell membrane</location>
        <topology evidence="1">Multi-pass membrane protein</topology>
    </subcellularLocation>
</comment>
<evidence type="ECO:0000256" key="5">
    <source>
        <dbReference type="ARBA" id="ARBA00022989"/>
    </source>
</evidence>
<protein>
    <recommendedName>
        <fullName evidence="7">TRAP transporter small permease protein</fullName>
    </recommendedName>
</protein>
<evidence type="ECO:0000313" key="10">
    <source>
        <dbReference type="Proteomes" id="UP000031338"/>
    </source>
</evidence>
<keyword evidence="10" id="KW-1185">Reference proteome</keyword>